<name>A0ABU7LAZ0_9NOCA</name>
<feature type="transmembrane region" description="Helical" evidence="1">
    <location>
        <begin position="119"/>
        <end position="139"/>
    </location>
</feature>
<keyword evidence="1" id="KW-0472">Membrane</keyword>
<sequence length="157" mass="16477">MNATRIRDLLALALLAAVIAWLLIRTMYGSLPPIPVYAGASLYPVAALEVVLAFMIRSRVQNHQLGDGPRQLHPITAARSVALAKASALVGAASTGVWVGFLLYLLPQWATVQAASQDSTGVIVGAIAGVALVAAALWLEHCCRTPEDPDDPSEPAT</sequence>
<feature type="transmembrane region" description="Helical" evidence="1">
    <location>
        <begin position="88"/>
        <end position="107"/>
    </location>
</feature>
<proteinExistence type="predicted"/>
<keyword evidence="3" id="KW-1185">Reference proteome</keyword>
<accession>A0ABU7LAZ0</accession>
<dbReference type="Pfam" id="PF11377">
    <property type="entry name" value="DUF3180"/>
    <property type="match status" value="1"/>
</dbReference>
<comment type="caution">
    <text evidence="2">The sequence shown here is derived from an EMBL/GenBank/DDBJ whole genome shotgun (WGS) entry which is preliminary data.</text>
</comment>
<reference evidence="2 3" key="1">
    <citation type="submission" date="2023-07" db="EMBL/GenBank/DDBJ databases">
        <authorList>
            <person name="Girao M."/>
            <person name="Carvalho M.F."/>
        </authorList>
    </citation>
    <scope>NUCLEOTIDE SEQUENCE [LARGE SCALE GENOMIC DNA]</scope>
    <source>
        <strain evidence="2 3">YIM65754</strain>
    </source>
</reference>
<evidence type="ECO:0000256" key="1">
    <source>
        <dbReference type="SAM" id="Phobius"/>
    </source>
</evidence>
<gene>
    <name evidence="2" type="ORF">Q7514_14455</name>
</gene>
<keyword evidence="1" id="KW-1133">Transmembrane helix</keyword>
<protein>
    <submittedName>
        <fullName evidence="2">DUF3180 domain-containing protein</fullName>
    </submittedName>
</protein>
<dbReference type="Proteomes" id="UP001336020">
    <property type="component" value="Unassembled WGS sequence"/>
</dbReference>
<dbReference type="InterPro" id="IPR021517">
    <property type="entry name" value="DUF3180"/>
</dbReference>
<evidence type="ECO:0000313" key="2">
    <source>
        <dbReference type="EMBL" id="MEE2058721.1"/>
    </source>
</evidence>
<dbReference type="EMBL" id="JAUTXY010000006">
    <property type="protein sequence ID" value="MEE2058721.1"/>
    <property type="molecule type" value="Genomic_DNA"/>
</dbReference>
<feature type="transmembrane region" description="Helical" evidence="1">
    <location>
        <begin position="9"/>
        <end position="28"/>
    </location>
</feature>
<organism evidence="2 3">
    <name type="scientific">Rhodococcus artemisiae</name>
    <dbReference type="NCBI Taxonomy" id="714159"/>
    <lineage>
        <taxon>Bacteria</taxon>
        <taxon>Bacillati</taxon>
        <taxon>Actinomycetota</taxon>
        <taxon>Actinomycetes</taxon>
        <taxon>Mycobacteriales</taxon>
        <taxon>Nocardiaceae</taxon>
        <taxon>Rhodococcus</taxon>
    </lineage>
</organism>
<feature type="transmembrane region" description="Helical" evidence="1">
    <location>
        <begin position="34"/>
        <end position="56"/>
    </location>
</feature>
<evidence type="ECO:0000313" key="3">
    <source>
        <dbReference type="Proteomes" id="UP001336020"/>
    </source>
</evidence>
<keyword evidence="1" id="KW-0812">Transmembrane</keyword>
<dbReference type="RefSeq" id="WP_330134250.1">
    <property type="nucleotide sequence ID" value="NZ_JAUTXY010000006.1"/>
</dbReference>